<dbReference type="EMBL" id="UINC01178004">
    <property type="protein sequence ID" value="SVD85930.1"/>
    <property type="molecule type" value="Genomic_DNA"/>
</dbReference>
<dbReference type="PANTHER" id="PTHR43135">
    <property type="entry name" value="ALPHA-D-RIBOSE 1-METHYLPHOSPHONATE 5-TRIPHOSPHATE DIPHOSPHATASE"/>
    <property type="match status" value="1"/>
</dbReference>
<proteinExistence type="predicted"/>
<name>A0A382YS91_9ZZZZ</name>
<dbReference type="SUPFAM" id="SSF51556">
    <property type="entry name" value="Metallo-dependent hydrolases"/>
    <property type="match status" value="1"/>
</dbReference>
<evidence type="ECO:0008006" key="2">
    <source>
        <dbReference type="Google" id="ProtNLM"/>
    </source>
</evidence>
<organism evidence="1">
    <name type="scientific">marine metagenome</name>
    <dbReference type="NCBI Taxonomy" id="408172"/>
    <lineage>
        <taxon>unclassified sequences</taxon>
        <taxon>metagenomes</taxon>
        <taxon>ecological metagenomes</taxon>
    </lineage>
</organism>
<dbReference type="InterPro" id="IPR011059">
    <property type="entry name" value="Metal-dep_hydrolase_composite"/>
</dbReference>
<accession>A0A382YS91</accession>
<gene>
    <name evidence="1" type="ORF">METZ01_LOCUS438784</name>
</gene>
<dbReference type="SUPFAM" id="SSF51338">
    <property type="entry name" value="Composite domain of metallo-dependent hydrolases"/>
    <property type="match status" value="1"/>
</dbReference>
<dbReference type="Gene3D" id="3.20.20.140">
    <property type="entry name" value="Metal-dependent hydrolases"/>
    <property type="match status" value="1"/>
</dbReference>
<dbReference type="InterPro" id="IPR051781">
    <property type="entry name" value="Metallo-dep_Hydrolase"/>
</dbReference>
<feature type="non-terminal residue" evidence="1">
    <location>
        <position position="190"/>
    </location>
</feature>
<dbReference type="InterPro" id="IPR032466">
    <property type="entry name" value="Metal_Hydrolase"/>
</dbReference>
<dbReference type="Gene3D" id="2.30.40.10">
    <property type="entry name" value="Urease, subunit C, domain 1"/>
    <property type="match status" value="1"/>
</dbReference>
<dbReference type="AlphaFoldDB" id="A0A382YS91"/>
<sequence length="190" mass="20381">MKRVGLYFVALLILGTAVGAEISSQGGTESPLVILGARLVDTSVAGPGEAVTVLLQDRLIKSISRVGEIEIPADARVIDARGKYLLPGFADMHNHLRDGTFAPGDDPTEILRQMLSWGITTVFDPAVHGSTYQLLRDEISKDPDSYPRVFLTKGLFTAPKGWGKGHQPLTIAEARNLVQSMKASGSDAVK</sequence>
<dbReference type="GO" id="GO:0016810">
    <property type="term" value="F:hydrolase activity, acting on carbon-nitrogen (but not peptide) bonds"/>
    <property type="evidence" value="ECO:0007669"/>
    <property type="project" value="InterPro"/>
</dbReference>
<protein>
    <recommendedName>
        <fullName evidence="2">Amidohydrolase-related domain-containing protein</fullName>
    </recommendedName>
</protein>
<dbReference type="PANTHER" id="PTHR43135:SF3">
    <property type="entry name" value="ALPHA-D-RIBOSE 1-METHYLPHOSPHONATE 5-TRIPHOSPHATE DIPHOSPHATASE"/>
    <property type="match status" value="1"/>
</dbReference>
<evidence type="ECO:0000313" key="1">
    <source>
        <dbReference type="EMBL" id="SVD85930.1"/>
    </source>
</evidence>
<reference evidence="1" key="1">
    <citation type="submission" date="2018-05" db="EMBL/GenBank/DDBJ databases">
        <authorList>
            <person name="Lanie J.A."/>
            <person name="Ng W.-L."/>
            <person name="Kazmierczak K.M."/>
            <person name="Andrzejewski T.M."/>
            <person name="Davidsen T.M."/>
            <person name="Wayne K.J."/>
            <person name="Tettelin H."/>
            <person name="Glass J.I."/>
            <person name="Rusch D."/>
            <person name="Podicherti R."/>
            <person name="Tsui H.-C.T."/>
            <person name="Winkler M.E."/>
        </authorList>
    </citation>
    <scope>NUCLEOTIDE SEQUENCE</scope>
</reference>